<dbReference type="EMBL" id="CP014586">
    <property type="protein sequence ID" value="ANZ76719.1"/>
    <property type="molecule type" value="Genomic_DNA"/>
</dbReference>
<proteinExistence type="predicted"/>
<keyword evidence="3" id="KW-1185">Reference proteome</keyword>
<sequence>MSPSSDPKEELFITNIRKDSIKYSNLSDVCPGIATDTSLFDDDSKSSSITYDHNQSPTISAPEIPRRPKRKGPSMEAKESSEQSNPTDQRKHALSESIDSDKNLPVLQMSQTASKETASERKFVPLQEHYSKVDSPIDEQFNLINCAISDDSLDLQDGNFRSDILRLDSFPGNKAENIKNVPVVPSKRPLKSTKKNPRSDQDGKSSTSCLGGTAFCLESHVQQRSTDPSADFADDSEVSYTTPFREETLFPEPQNGKEEQEMDKTSDEIQLPKGGVTAQAEPSKTIESTMVDMHSTELEASSQKKHTASKKPSSKIAAFQQMFENRQQNTNASLRSEKNFEHPPKATATDHNQPKPFEQAYAHAKDANLNAQFIKNLNGMIGMALPGMVVPGVSTESSVDMEAPESESKHDYAGSSFSEVLPLKNTLTGRIKGPRGKRLPRNVTEPFEKPKSCFELFIEDIWQLTTGPSTISERSVSADSRVTNEVLTMTKKEEASSSENQSSNDVSTRSSQVLEELEKPEMNYDGSKILAKEHREGPREKVITEIPIQAVGSISDDLSIDSASH</sequence>
<feature type="region of interest" description="Disordered" evidence="1">
    <location>
        <begin position="172"/>
        <end position="208"/>
    </location>
</feature>
<accession>A0A1B2JF76</accession>
<protein>
    <submittedName>
        <fullName evidence="2">BA75_03372T0</fullName>
    </submittedName>
</protein>
<evidence type="ECO:0000313" key="2">
    <source>
        <dbReference type="EMBL" id="ANZ76719.1"/>
    </source>
</evidence>
<organism evidence="2 3">
    <name type="scientific">Komagataella pastoris</name>
    <name type="common">Yeast</name>
    <name type="synonym">Pichia pastoris</name>
    <dbReference type="NCBI Taxonomy" id="4922"/>
    <lineage>
        <taxon>Eukaryota</taxon>
        <taxon>Fungi</taxon>
        <taxon>Dikarya</taxon>
        <taxon>Ascomycota</taxon>
        <taxon>Saccharomycotina</taxon>
        <taxon>Pichiomycetes</taxon>
        <taxon>Pichiales</taxon>
        <taxon>Pichiaceae</taxon>
        <taxon>Komagataella</taxon>
    </lineage>
</organism>
<feature type="compositionally biased region" description="Basic and acidic residues" evidence="1">
    <location>
        <begin position="530"/>
        <end position="541"/>
    </location>
</feature>
<reference evidence="2 3" key="1">
    <citation type="submission" date="2016-02" db="EMBL/GenBank/DDBJ databases">
        <title>Comparative genomic and transcriptomic foundation for Pichia pastoris.</title>
        <authorList>
            <person name="Love K.R."/>
            <person name="Shah K.A."/>
            <person name="Whittaker C.A."/>
            <person name="Wu J."/>
            <person name="Bartlett M.C."/>
            <person name="Ma D."/>
            <person name="Leeson R.L."/>
            <person name="Priest M."/>
            <person name="Young S.K."/>
            <person name="Love J.C."/>
        </authorList>
    </citation>
    <scope>NUCLEOTIDE SEQUENCE [LARGE SCALE GENOMIC DNA]</scope>
    <source>
        <strain evidence="2 3">ATCC 28485</strain>
    </source>
</reference>
<evidence type="ECO:0000256" key="1">
    <source>
        <dbReference type="SAM" id="MobiDB-lite"/>
    </source>
</evidence>
<name>A0A1B2JF76_PICPA</name>
<feature type="compositionally biased region" description="Basic and acidic residues" evidence="1">
    <location>
        <begin position="88"/>
        <end position="102"/>
    </location>
</feature>
<dbReference type="Proteomes" id="UP000094565">
    <property type="component" value="Chromosome 3"/>
</dbReference>
<feature type="compositionally biased region" description="Polar residues" evidence="1">
    <location>
        <begin position="46"/>
        <end position="59"/>
    </location>
</feature>
<feature type="region of interest" description="Disordered" evidence="1">
    <location>
        <begin position="24"/>
        <end position="120"/>
    </location>
</feature>
<gene>
    <name evidence="2" type="ORF">ATY40_BA7503372</name>
</gene>
<dbReference type="AlphaFoldDB" id="A0A1B2JF76"/>
<feature type="compositionally biased region" description="Low complexity" evidence="1">
    <location>
        <begin position="497"/>
        <end position="507"/>
    </location>
</feature>
<dbReference type="OrthoDB" id="4096963at2759"/>
<evidence type="ECO:0000313" key="3">
    <source>
        <dbReference type="Proteomes" id="UP000094565"/>
    </source>
</evidence>
<feature type="region of interest" description="Disordered" evidence="1">
    <location>
        <begin position="243"/>
        <end position="285"/>
    </location>
</feature>
<feature type="region of interest" description="Disordered" evidence="1">
    <location>
        <begin position="489"/>
        <end position="541"/>
    </location>
</feature>
<feature type="compositionally biased region" description="Basic and acidic residues" evidence="1">
    <location>
        <begin position="255"/>
        <end position="267"/>
    </location>
</feature>